<sequence>MKKTFISITILVALLLGQTPKATKQQTTPSFFDLYDQNRKEQIPNYISLDFILTANYLFKQQSITQMEQEVLYPKFKKLAYGLKANLLKAYSPAKKEALAFVLVLNELLGNQSADVPVGALRLAKEELKLIYRHQGIVLSPIAKVKLDYSQYKVRGKYTQNSDLTAYFLALKYMGYMSFMVNAHGATGVTSTVANQQIANAQLIALALKPLMGEYQTIEKALEKLSGKGDDLSITNLLETEALAPNMARLKPSVPSIRKYLNTLKFPKISERIINTSRIKKEDIPKASLALKLLPSRFTPDSYIFSQLTYPHVGQLEGQKNKVTSMIDGKMVRGYPTIMDISAVLVGKNPKESNYQGYTQQIAKLKKAIQPNLKSIYSYDFAIYHKLLKQNRINSFKGYYTQSRYIMNLYQKQSYTGGLKSIFIDERKKAYLEKDIGEVLDLLIAEDKLLPNSKQFIGILQELKNLDKKGNVFSSQEITYLNNLDSKFKSILEDKDTPIEVDIHTNPVEGKVLYEVLKEPFVRDVNGFRGAFYQHVEEMKAR</sequence>
<accession>A0A6S6SAA8</accession>
<evidence type="ECO:0000313" key="1">
    <source>
        <dbReference type="EMBL" id="CAA6801469.1"/>
    </source>
</evidence>
<reference evidence="1" key="1">
    <citation type="submission" date="2020-01" db="EMBL/GenBank/DDBJ databases">
        <authorList>
            <person name="Meier V. D."/>
            <person name="Meier V D."/>
        </authorList>
    </citation>
    <scope>NUCLEOTIDE SEQUENCE</scope>
    <source>
        <strain evidence="1">HLG_WM_MAG_03</strain>
    </source>
</reference>
<dbReference type="Pfam" id="PF11369">
    <property type="entry name" value="DUF3160"/>
    <property type="match status" value="1"/>
</dbReference>
<protein>
    <submittedName>
        <fullName evidence="1">Uncharacterized protein</fullName>
    </submittedName>
</protein>
<dbReference type="EMBL" id="CACVAR010000085">
    <property type="protein sequence ID" value="CAA6801469.1"/>
    <property type="molecule type" value="Genomic_DNA"/>
</dbReference>
<gene>
    <name evidence="1" type="ORF">HELGO_WM33140</name>
</gene>
<dbReference type="InterPro" id="IPR022601">
    <property type="entry name" value="DUF3160"/>
</dbReference>
<name>A0A6S6SAA8_9BACT</name>
<dbReference type="AlphaFoldDB" id="A0A6S6SAA8"/>
<dbReference type="SMART" id="SM01325">
    <property type="entry name" value="DUF3160"/>
    <property type="match status" value="1"/>
</dbReference>
<organism evidence="1">
    <name type="scientific">uncultured Sulfurovum sp</name>
    <dbReference type="NCBI Taxonomy" id="269237"/>
    <lineage>
        <taxon>Bacteria</taxon>
        <taxon>Pseudomonadati</taxon>
        <taxon>Campylobacterota</taxon>
        <taxon>Epsilonproteobacteria</taxon>
        <taxon>Campylobacterales</taxon>
        <taxon>Sulfurovaceae</taxon>
        <taxon>Sulfurovum</taxon>
        <taxon>environmental samples</taxon>
    </lineage>
</organism>
<proteinExistence type="predicted"/>